<evidence type="ECO:0000313" key="4">
    <source>
        <dbReference type="EMBL" id="KAK2558227.1"/>
    </source>
</evidence>
<feature type="transmembrane region" description="Helical" evidence="3">
    <location>
        <begin position="15"/>
        <end position="36"/>
    </location>
</feature>
<dbReference type="InterPro" id="IPR043138">
    <property type="entry name" value="GGT_lsub"/>
</dbReference>
<reference evidence="4" key="2">
    <citation type="journal article" date="2023" name="Science">
        <title>Genomic signatures of disease resistance in endangered staghorn corals.</title>
        <authorList>
            <person name="Vollmer S.V."/>
            <person name="Selwyn J.D."/>
            <person name="Despard B.A."/>
            <person name="Roesel C.L."/>
        </authorList>
    </citation>
    <scope>NUCLEOTIDE SEQUENCE</scope>
    <source>
        <strain evidence="4">K2</strain>
    </source>
</reference>
<gene>
    <name evidence="4" type="ORF">P5673_019349</name>
</gene>
<dbReference type="GO" id="GO:0006751">
    <property type="term" value="P:glutathione catabolic process"/>
    <property type="evidence" value="ECO:0007669"/>
    <property type="project" value="InterPro"/>
</dbReference>
<dbReference type="FunFam" id="1.10.246.130:FF:000001">
    <property type="entry name" value="Gamma-glutamyltransferase 5 isoform 1"/>
    <property type="match status" value="1"/>
</dbReference>
<reference evidence="4" key="1">
    <citation type="journal article" date="2023" name="G3 (Bethesda)">
        <title>Whole genome assembly and annotation of the endangered Caribbean coral Acropora cervicornis.</title>
        <authorList>
            <person name="Selwyn J.D."/>
            <person name="Vollmer S.V."/>
        </authorList>
    </citation>
    <scope>NUCLEOTIDE SEQUENCE</scope>
    <source>
        <strain evidence="4">K2</strain>
    </source>
</reference>
<feature type="active site" description="Nucleophile" evidence="1">
    <location>
        <position position="410"/>
    </location>
</feature>
<keyword evidence="4" id="KW-0378">Hydrolase</keyword>
<accession>A0AAD9V212</accession>
<keyword evidence="3" id="KW-0812">Transmembrane</keyword>
<sequence length="618" mass="67949">MLEGKCVTSRSTRRYLRVLFVFAAVSSAVAGLGYVVSDTPLLQDLRKRFMMGSPTNVKVPTKQFAYRHAAVASDNAECSKVGRNILKKGGSAVDAAVATTLCVGVINMHSTGIGGGGFMMVYDSHKRSAEVIDFRETAPEKSGVDSLSGDPINGIRGGLAVAVPGELKGLETAWKKYGKLPWKELFKPAINIAKKGFIIPETVEIAMNIWKDLLMKDTTFRRVFTRNGKLLRKGDRLRRPHLAKTLQFIARAGSAEPFYNGPMSKAIVKEVKAAGGMLTLDDLKNYDAVSRPALKSKLDDMTLLSSPAPTSGPVLAMILNILDGFKMGEKDLEENPVRTYHRIIETFKFAYKYRSLLGDPVYEKGVNETVKEMMSTKLADQLRHLITDNETHPHDYYGTPRYDVPIKTGTTHLSVLAANGDAVSLTSSVNGYFGAKFLSNKLGFVYNNEMDDFSSPNVTNEFGLPPSPVNYIKPGKRPQSSTVPAIILDKKGNALMVIGAAGGTIITTSVAQAIMNYFWFKKNLQTAITMPRVHDQLYPSSVFAETKFPKDIVKGLELLGHKVEVSDESHGVVQGIVKNPHRFKVIDYHGKRKGYVYSLIPKIYAESDYRKGGQPAGY</sequence>
<dbReference type="InterPro" id="IPR000101">
    <property type="entry name" value="GGT_peptidase"/>
</dbReference>
<dbReference type="Gene3D" id="1.10.246.130">
    <property type="match status" value="1"/>
</dbReference>
<evidence type="ECO:0000313" key="5">
    <source>
        <dbReference type="Proteomes" id="UP001249851"/>
    </source>
</evidence>
<dbReference type="InterPro" id="IPR029055">
    <property type="entry name" value="Ntn_hydrolases_N"/>
</dbReference>
<keyword evidence="3" id="KW-0472">Membrane</keyword>
<comment type="caution">
    <text evidence="4">The sequence shown here is derived from an EMBL/GenBank/DDBJ whole genome shotgun (WGS) entry which is preliminary data.</text>
</comment>
<evidence type="ECO:0000256" key="1">
    <source>
        <dbReference type="PIRSR" id="PIRSR600101-1"/>
    </source>
</evidence>
<dbReference type="AlphaFoldDB" id="A0AAD9V212"/>
<dbReference type="Gene3D" id="3.60.20.40">
    <property type="match status" value="1"/>
</dbReference>
<proteinExistence type="predicted"/>
<dbReference type="PANTHER" id="PTHR11686">
    <property type="entry name" value="GAMMA GLUTAMYL TRANSPEPTIDASE"/>
    <property type="match status" value="1"/>
</dbReference>
<evidence type="ECO:0000256" key="3">
    <source>
        <dbReference type="SAM" id="Phobius"/>
    </source>
</evidence>
<evidence type="ECO:0000256" key="2">
    <source>
        <dbReference type="PIRSR" id="PIRSR600101-2"/>
    </source>
</evidence>
<dbReference type="NCBIfam" id="TIGR00066">
    <property type="entry name" value="g_glut_trans"/>
    <property type="match status" value="1"/>
</dbReference>
<feature type="binding site" evidence="2">
    <location>
        <position position="503"/>
    </location>
    <ligand>
        <name>L-glutamate</name>
        <dbReference type="ChEBI" id="CHEBI:29985"/>
    </ligand>
</feature>
<dbReference type="PRINTS" id="PR01210">
    <property type="entry name" value="GGTRANSPTASE"/>
</dbReference>
<dbReference type="EMBL" id="JARQWQ010000045">
    <property type="protein sequence ID" value="KAK2558227.1"/>
    <property type="molecule type" value="Genomic_DNA"/>
</dbReference>
<organism evidence="4 5">
    <name type="scientific">Acropora cervicornis</name>
    <name type="common">Staghorn coral</name>
    <dbReference type="NCBI Taxonomy" id="6130"/>
    <lineage>
        <taxon>Eukaryota</taxon>
        <taxon>Metazoa</taxon>
        <taxon>Cnidaria</taxon>
        <taxon>Anthozoa</taxon>
        <taxon>Hexacorallia</taxon>
        <taxon>Scleractinia</taxon>
        <taxon>Astrocoeniina</taxon>
        <taxon>Acroporidae</taxon>
        <taxon>Acropora</taxon>
    </lineage>
</organism>
<protein>
    <submittedName>
        <fullName evidence="4">Glutathione hydrolase 1 proenzyme</fullName>
    </submittedName>
</protein>
<dbReference type="Proteomes" id="UP001249851">
    <property type="component" value="Unassembled WGS sequence"/>
</dbReference>
<dbReference type="Pfam" id="PF01019">
    <property type="entry name" value="G_glu_transpept"/>
    <property type="match status" value="1"/>
</dbReference>
<dbReference type="GO" id="GO:0005886">
    <property type="term" value="C:plasma membrane"/>
    <property type="evidence" value="ECO:0007669"/>
    <property type="project" value="TreeGrafter"/>
</dbReference>
<dbReference type="InterPro" id="IPR043137">
    <property type="entry name" value="GGT_ssub_C"/>
</dbReference>
<feature type="transmembrane region" description="Helical" evidence="3">
    <location>
        <begin position="494"/>
        <end position="520"/>
    </location>
</feature>
<dbReference type="SUPFAM" id="SSF56235">
    <property type="entry name" value="N-terminal nucleophile aminohydrolases (Ntn hydrolases)"/>
    <property type="match status" value="1"/>
</dbReference>
<feature type="binding site" evidence="2">
    <location>
        <begin position="428"/>
        <end position="430"/>
    </location>
    <ligand>
        <name>L-glutamate</name>
        <dbReference type="ChEBI" id="CHEBI:29985"/>
    </ligand>
</feature>
<dbReference type="FunFam" id="3.60.20.40:FF:000009">
    <property type="entry name" value="Predicted protein"/>
    <property type="match status" value="1"/>
</dbReference>
<dbReference type="GO" id="GO:0036374">
    <property type="term" value="F:glutathione hydrolase activity"/>
    <property type="evidence" value="ECO:0007669"/>
    <property type="project" value="InterPro"/>
</dbReference>
<keyword evidence="5" id="KW-1185">Reference proteome</keyword>
<dbReference type="PANTHER" id="PTHR11686:SF9">
    <property type="entry name" value="RE13973P"/>
    <property type="match status" value="1"/>
</dbReference>
<feature type="binding site" evidence="2">
    <location>
        <position position="452"/>
    </location>
    <ligand>
        <name>L-glutamate</name>
        <dbReference type="ChEBI" id="CHEBI:29985"/>
    </ligand>
</feature>
<keyword evidence="3" id="KW-1133">Transmembrane helix</keyword>
<feature type="binding site" evidence="2">
    <location>
        <position position="135"/>
    </location>
    <ligand>
        <name>L-glutamate</name>
        <dbReference type="ChEBI" id="CHEBI:29985"/>
    </ligand>
</feature>
<name>A0AAD9V212_ACRCE</name>
<feature type="binding site" evidence="2">
    <location>
        <begin position="480"/>
        <end position="481"/>
    </location>
    <ligand>
        <name>L-glutamate</name>
        <dbReference type="ChEBI" id="CHEBI:29985"/>
    </ligand>
</feature>